<dbReference type="AlphaFoldDB" id="A0A835HTU3"/>
<sequence length="80" mass="9445">MVLHLELLHQRAYQFEGAVNEGNKGDSIWDTFTRRPGRIMDFSNADTTVDHYHRFKVTIKEACYELRKLDILVRTYISVN</sequence>
<dbReference type="InterPro" id="IPR001360">
    <property type="entry name" value="Glyco_hydro_1"/>
</dbReference>
<reference evidence="5 6" key="1">
    <citation type="submission" date="2020-10" db="EMBL/GenBank/DDBJ databases">
        <title>The Coptis chinensis genome and diversification of protoberbering-type alkaloids.</title>
        <authorList>
            <person name="Wang B."/>
            <person name="Shu S."/>
            <person name="Song C."/>
            <person name="Liu Y."/>
        </authorList>
    </citation>
    <scope>NUCLEOTIDE SEQUENCE [LARGE SCALE GENOMIC DNA]</scope>
    <source>
        <strain evidence="5">HL-2020</strain>
        <tissue evidence="5">Leaf</tissue>
    </source>
</reference>
<organism evidence="5 6">
    <name type="scientific">Coptis chinensis</name>
    <dbReference type="NCBI Taxonomy" id="261450"/>
    <lineage>
        <taxon>Eukaryota</taxon>
        <taxon>Viridiplantae</taxon>
        <taxon>Streptophyta</taxon>
        <taxon>Embryophyta</taxon>
        <taxon>Tracheophyta</taxon>
        <taxon>Spermatophyta</taxon>
        <taxon>Magnoliopsida</taxon>
        <taxon>Ranunculales</taxon>
        <taxon>Ranunculaceae</taxon>
        <taxon>Coptidoideae</taxon>
        <taxon>Coptis</taxon>
    </lineage>
</organism>
<dbReference type="Proteomes" id="UP000631114">
    <property type="component" value="Unassembled WGS sequence"/>
</dbReference>
<evidence type="ECO:0008006" key="7">
    <source>
        <dbReference type="Google" id="ProtNLM"/>
    </source>
</evidence>
<evidence type="ECO:0000256" key="2">
    <source>
        <dbReference type="ARBA" id="ARBA00022801"/>
    </source>
</evidence>
<dbReference type="PANTHER" id="PTHR10353:SF36">
    <property type="entry name" value="LP05116P"/>
    <property type="match status" value="1"/>
</dbReference>
<dbReference type="Gene3D" id="3.20.20.80">
    <property type="entry name" value="Glycosidases"/>
    <property type="match status" value="1"/>
</dbReference>
<accession>A0A835HTU3</accession>
<dbReference type="SUPFAM" id="SSF51445">
    <property type="entry name" value="(Trans)glycosidases"/>
    <property type="match status" value="1"/>
</dbReference>
<keyword evidence="6" id="KW-1185">Reference proteome</keyword>
<protein>
    <recommendedName>
        <fullName evidence="7">Beta-glucosidase</fullName>
    </recommendedName>
</protein>
<dbReference type="PANTHER" id="PTHR10353">
    <property type="entry name" value="GLYCOSYL HYDROLASE"/>
    <property type="match status" value="1"/>
</dbReference>
<evidence type="ECO:0000313" key="6">
    <source>
        <dbReference type="Proteomes" id="UP000631114"/>
    </source>
</evidence>
<comment type="similarity">
    <text evidence="1 4">Belongs to the glycosyl hydrolase 1 family.</text>
</comment>
<dbReference type="OrthoDB" id="65569at2759"/>
<keyword evidence="2" id="KW-0378">Hydrolase</keyword>
<evidence type="ECO:0000313" key="5">
    <source>
        <dbReference type="EMBL" id="KAF9603118.1"/>
    </source>
</evidence>
<proteinExistence type="inferred from homology"/>
<dbReference type="EMBL" id="JADFTS010000006">
    <property type="protein sequence ID" value="KAF9603118.1"/>
    <property type="molecule type" value="Genomic_DNA"/>
</dbReference>
<evidence type="ECO:0000256" key="4">
    <source>
        <dbReference type="RuleBase" id="RU003690"/>
    </source>
</evidence>
<evidence type="ECO:0000256" key="3">
    <source>
        <dbReference type="ARBA" id="ARBA00023295"/>
    </source>
</evidence>
<evidence type="ECO:0000256" key="1">
    <source>
        <dbReference type="ARBA" id="ARBA00010838"/>
    </source>
</evidence>
<comment type="caution">
    <text evidence="5">The sequence shown here is derived from an EMBL/GenBank/DDBJ whole genome shotgun (WGS) entry which is preliminary data.</text>
</comment>
<gene>
    <name evidence="5" type="ORF">IFM89_033843</name>
</gene>
<dbReference type="InterPro" id="IPR017853">
    <property type="entry name" value="GH"/>
</dbReference>
<dbReference type="GO" id="GO:0008422">
    <property type="term" value="F:beta-glucosidase activity"/>
    <property type="evidence" value="ECO:0007669"/>
    <property type="project" value="TreeGrafter"/>
</dbReference>
<keyword evidence="3" id="KW-0326">Glycosidase</keyword>
<dbReference type="Pfam" id="PF00232">
    <property type="entry name" value="Glyco_hydro_1"/>
    <property type="match status" value="1"/>
</dbReference>
<dbReference type="GO" id="GO:0005975">
    <property type="term" value="P:carbohydrate metabolic process"/>
    <property type="evidence" value="ECO:0007669"/>
    <property type="project" value="InterPro"/>
</dbReference>
<name>A0A835HTU3_9MAGN</name>